<proteinExistence type="predicted"/>
<protein>
    <recommendedName>
        <fullName evidence="4">Histidinol dehydrogenase</fullName>
    </recommendedName>
</protein>
<gene>
    <name evidence="2" type="ORF">AB8O55_13725</name>
</gene>
<comment type="caution">
    <text evidence="2">The sequence shown here is derived from an EMBL/GenBank/DDBJ whole genome shotgun (WGS) entry which is preliminary data.</text>
</comment>
<dbReference type="EMBL" id="JBGEHV010000022">
    <property type="protein sequence ID" value="MEY8040461.1"/>
    <property type="molecule type" value="Genomic_DNA"/>
</dbReference>
<sequence>MAQEIKRASGSTPRRSDARVAERVREIIDGVRPRGDEAVREFPARFDGWEPETLSAERTAARS</sequence>
<organism evidence="2 3">
    <name type="scientific">Saccharopolyspora cebuensis</name>
    <dbReference type="NCBI Taxonomy" id="418759"/>
    <lineage>
        <taxon>Bacteria</taxon>
        <taxon>Bacillati</taxon>
        <taxon>Actinomycetota</taxon>
        <taxon>Actinomycetes</taxon>
        <taxon>Pseudonocardiales</taxon>
        <taxon>Pseudonocardiaceae</taxon>
        <taxon>Saccharopolyspora</taxon>
    </lineage>
</organism>
<evidence type="ECO:0000256" key="1">
    <source>
        <dbReference type="SAM" id="MobiDB-lite"/>
    </source>
</evidence>
<dbReference type="RefSeq" id="WP_345363389.1">
    <property type="nucleotide sequence ID" value="NZ_BAABII010000010.1"/>
</dbReference>
<accession>A0ABV4CHF9</accession>
<evidence type="ECO:0000313" key="2">
    <source>
        <dbReference type="EMBL" id="MEY8040461.1"/>
    </source>
</evidence>
<reference evidence="2 3" key="1">
    <citation type="submission" date="2024-08" db="EMBL/GenBank/DDBJ databases">
        <title>Genome mining of Saccharopolyspora cebuensis PGLac3 from Nigerian medicinal plant.</title>
        <authorList>
            <person name="Ezeobiora C.E."/>
            <person name="Igbokwe N.H."/>
            <person name="Amin D.H."/>
            <person name="Mendie U.E."/>
        </authorList>
    </citation>
    <scope>NUCLEOTIDE SEQUENCE [LARGE SCALE GENOMIC DNA]</scope>
    <source>
        <strain evidence="2 3">PGLac3</strain>
    </source>
</reference>
<dbReference type="Proteomes" id="UP001564626">
    <property type="component" value="Unassembled WGS sequence"/>
</dbReference>
<keyword evidence="3" id="KW-1185">Reference proteome</keyword>
<evidence type="ECO:0000313" key="3">
    <source>
        <dbReference type="Proteomes" id="UP001564626"/>
    </source>
</evidence>
<evidence type="ECO:0008006" key="4">
    <source>
        <dbReference type="Google" id="ProtNLM"/>
    </source>
</evidence>
<feature type="region of interest" description="Disordered" evidence="1">
    <location>
        <begin position="1"/>
        <end position="20"/>
    </location>
</feature>
<dbReference type="Gene3D" id="3.40.50.1980">
    <property type="entry name" value="Nitrogenase molybdenum iron protein domain"/>
    <property type="match status" value="1"/>
</dbReference>
<name>A0ABV4CHF9_9PSEU</name>